<accession>A0A518GUR6</accession>
<feature type="region of interest" description="Disordered" evidence="1">
    <location>
        <begin position="45"/>
        <end position="121"/>
    </location>
</feature>
<feature type="compositionally biased region" description="Acidic residues" evidence="1">
    <location>
        <begin position="69"/>
        <end position="82"/>
    </location>
</feature>
<dbReference type="AlphaFoldDB" id="A0A518GUR6"/>
<feature type="chain" id="PRO_5021756229" evidence="2">
    <location>
        <begin position="21"/>
        <end position="121"/>
    </location>
</feature>
<evidence type="ECO:0000313" key="3">
    <source>
        <dbReference type="EMBL" id="QDV32321.1"/>
    </source>
</evidence>
<organism evidence="3 4">
    <name type="scientific">Tautonia plasticadhaerens</name>
    <dbReference type="NCBI Taxonomy" id="2527974"/>
    <lineage>
        <taxon>Bacteria</taxon>
        <taxon>Pseudomonadati</taxon>
        <taxon>Planctomycetota</taxon>
        <taxon>Planctomycetia</taxon>
        <taxon>Isosphaerales</taxon>
        <taxon>Isosphaeraceae</taxon>
        <taxon>Tautonia</taxon>
    </lineage>
</organism>
<evidence type="ECO:0000313" key="4">
    <source>
        <dbReference type="Proteomes" id="UP000317835"/>
    </source>
</evidence>
<dbReference type="KEGG" id="tpla:ElP_01490"/>
<feature type="signal peptide" evidence="2">
    <location>
        <begin position="1"/>
        <end position="20"/>
    </location>
</feature>
<name>A0A518GUR6_9BACT</name>
<keyword evidence="2" id="KW-0732">Signal</keyword>
<keyword evidence="4" id="KW-1185">Reference proteome</keyword>
<evidence type="ECO:0000256" key="2">
    <source>
        <dbReference type="SAM" id="SignalP"/>
    </source>
</evidence>
<dbReference type="RefSeq" id="WP_145266335.1">
    <property type="nucleotide sequence ID" value="NZ_CP036426.1"/>
</dbReference>
<dbReference type="Proteomes" id="UP000317835">
    <property type="component" value="Chromosome"/>
</dbReference>
<feature type="compositionally biased region" description="Basic residues" evidence="1">
    <location>
        <begin position="111"/>
        <end position="121"/>
    </location>
</feature>
<gene>
    <name evidence="3" type="ORF">ElP_01490</name>
</gene>
<protein>
    <submittedName>
        <fullName evidence="3">Uncharacterized protein</fullName>
    </submittedName>
</protein>
<proteinExistence type="predicted"/>
<sequence length="121" mass="12565" precursor="true">MIGPLAMLWLALLCPPTVVGEVGVSPPGVEPVVSSPGLDFELAWERPARSPRDARPAGHPFEPIPATESETEQEESGGEDGEGLATASAAPGNPADSSPPAIRPTSSPPGRPRRPVTRLRC</sequence>
<evidence type="ECO:0000256" key="1">
    <source>
        <dbReference type="SAM" id="MobiDB-lite"/>
    </source>
</evidence>
<feature type="compositionally biased region" description="Basic and acidic residues" evidence="1">
    <location>
        <begin position="45"/>
        <end position="56"/>
    </location>
</feature>
<dbReference type="EMBL" id="CP036426">
    <property type="protein sequence ID" value="QDV32321.1"/>
    <property type="molecule type" value="Genomic_DNA"/>
</dbReference>
<reference evidence="3 4" key="1">
    <citation type="submission" date="2019-02" db="EMBL/GenBank/DDBJ databases">
        <title>Deep-cultivation of Planctomycetes and their phenomic and genomic characterization uncovers novel biology.</title>
        <authorList>
            <person name="Wiegand S."/>
            <person name="Jogler M."/>
            <person name="Boedeker C."/>
            <person name="Pinto D."/>
            <person name="Vollmers J."/>
            <person name="Rivas-Marin E."/>
            <person name="Kohn T."/>
            <person name="Peeters S.H."/>
            <person name="Heuer A."/>
            <person name="Rast P."/>
            <person name="Oberbeckmann S."/>
            <person name="Bunk B."/>
            <person name="Jeske O."/>
            <person name="Meyerdierks A."/>
            <person name="Storesund J.E."/>
            <person name="Kallscheuer N."/>
            <person name="Luecker S."/>
            <person name="Lage O.M."/>
            <person name="Pohl T."/>
            <person name="Merkel B.J."/>
            <person name="Hornburger P."/>
            <person name="Mueller R.-W."/>
            <person name="Bruemmer F."/>
            <person name="Labrenz M."/>
            <person name="Spormann A.M."/>
            <person name="Op den Camp H."/>
            <person name="Overmann J."/>
            <person name="Amann R."/>
            <person name="Jetten M.S.M."/>
            <person name="Mascher T."/>
            <person name="Medema M.H."/>
            <person name="Devos D.P."/>
            <person name="Kaster A.-K."/>
            <person name="Ovreas L."/>
            <person name="Rohde M."/>
            <person name="Galperin M.Y."/>
            <person name="Jogler C."/>
        </authorList>
    </citation>
    <scope>NUCLEOTIDE SEQUENCE [LARGE SCALE GENOMIC DNA]</scope>
    <source>
        <strain evidence="3 4">ElP</strain>
    </source>
</reference>